<protein>
    <submittedName>
        <fullName evidence="8">Serine/threonine-protein kinase PrkC</fullName>
        <ecNumber evidence="8">2.7.11.1</ecNumber>
    </submittedName>
</protein>
<keyword evidence="1 8" id="KW-0808">Transferase</keyword>
<dbReference type="PROSITE" id="PS50011">
    <property type="entry name" value="PROTEIN_KINASE_DOM"/>
    <property type="match status" value="1"/>
</dbReference>
<evidence type="ECO:0000256" key="6">
    <source>
        <dbReference type="SAM" id="MobiDB-lite"/>
    </source>
</evidence>
<dbReference type="InterPro" id="IPR015943">
    <property type="entry name" value="WD40/YVTN_repeat-like_dom_sf"/>
</dbReference>
<dbReference type="GO" id="GO:0005524">
    <property type="term" value="F:ATP binding"/>
    <property type="evidence" value="ECO:0007669"/>
    <property type="project" value="UniProtKB-KW"/>
</dbReference>
<dbReference type="InterPro" id="IPR011009">
    <property type="entry name" value="Kinase-like_dom_sf"/>
</dbReference>
<evidence type="ECO:0000313" key="9">
    <source>
        <dbReference type="Proteomes" id="UP000318017"/>
    </source>
</evidence>
<dbReference type="SMART" id="SM00220">
    <property type="entry name" value="S_TKc"/>
    <property type="match status" value="1"/>
</dbReference>
<dbReference type="InterPro" id="IPR000719">
    <property type="entry name" value="Prot_kinase_dom"/>
</dbReference>
<proteinExistence type="predicted"/>
<dbReference type="EMBL" id="CP036298">
    <property type="protein sequence ID" value="QDV27188.1"/>
    <property type="molecule type" value="Genomic_DNA"/>
</dbReference>
<dbReference type="InterPro" id="IPR008271">
    <property type="entry name" value="Ser/Thr_kinase_AS"/>
</dbReference>
<dbReference type="PROSITE" id="PS50082">
    <property type="entry name" value="WD_REPEATS_2"/>
    <property type="match status" value="2"/>
</dbReference>
<keyword evidence="2" id="KW-0547">Nucleotide-binding</keyword>
<dbReference type="AlphaFoldDB" id="A0A518GF55"/>
<evidence type="ECO:0000256" key="4">
    <source>
        <dbReference type="ARBA" id="ARBA00022840"/>
    </source>
</evidence>
<keyword evidence="9" id="KW-1185">Reference proteome</keyword>
<keyword evidence="3 8" id="KW-0418">Kinase</keyword>
<keyword evidence="5" id="KW-0853">WD repeat</keyword>
<dbReference type="SUPFAM" id="SSF101908">
    <property type="entry name" value="Putative isomerase YbhE"/>
    <property type="match status" value="1"/>
</dbReference>
<dbReference type="SUPFAM" id="SSF56112">
    <property type="entry name" value="Protein kinase-like (PK-like)"/>
    <property type="match status" value="1"/>
</dbReference>
<dbReference type="Gene3D" id="1.10.510.10">
    <property type="entry name" value="Transferase(Phosphotransferase) domain 1"/>
    <property type="match status" value="1"/>
</dbReference>
<dbReference type="Proteomes" id="UP000318017">
    <property type="component" value="Chromosome"/>
</dbReference>
<organism evidence="8 9">
    <name type="scientific">Aureliella helgolandensis</name>
    <dbReference type="NCBI Taxonomy" id="2527968"/>
    <lineage>
        <taxon>Bacteria</taxon>
        <taxon>Pseudomonadati</taxon>
        <taxon>Planctomycetota</taxon>
        <taxon>Planctomycetia</taxon>
        <taxon>Pirellulales</taxon>
        <taxon>Pirellulaceae</taxon>
        <taxon>Aureliella</taxon>
    </lineage>
</organism>
<evidence type="ECO:0000256" key="5">
    <source>
        <dbReference type="PROSITE-ProRule" id="PRU00221"/>
    </source>
</evidence>
<dbReference type="GO" id="GO:0004674">
    <property type="term" value="F:protein serine/threonine kinase activity"/>
    <property type="evidence" value="ECO:0007669"/>
    <property type="project" value="UniProtKB-EC"/>
</dbReference>
<feature type="domain" description="Protein kinase" evidence="7">
    <location>
        <begin position="86"/>
        <end position="357"/>
    </location>
</feature>
<evidence type="ECO:0000256" key="1">
    <source>
        <dbReference type="ARBA" id="ARBA00022679"/>
    </source>
</evidence>
<name>A0A518GF55_9BACT</name>
<evidence type="ECO:0000259" key="7">
    <source>
        <dbReference type="PROSITE" id="PS50011"/>
    </source>
</evidence>
<dbReference type="SMART" id="SM00320">
    <property type="entry name" value="WD40"/>
    <property type="match status" value="6"/>
</dbReference>
<dbReference type="PROSITE" id="PS00108">
    <property type="entry name" value="PROTEIN_KINASE_ST"/>
    <property type="match status" value="1"/>
</dbReference>
<keyword evidence="4" id="KW-0067">ATP-binding</keyword>
<dbReference type="Pfam" id="PF00069">
    <property type="entry name" value="Pkinase"/>
    <property type="match status" value="1"/>
</dbReference>
<evidence type="ECO:0000256" key="3">
    <source>
        <dbReference type="ARBA" id="ARBA00022777"/>
    </source>
</evidence>
<sequence length="1161" mass="127612">MACPSIAASFVMNKPDPLNALAVAAIDSFGKRNRKRSGQKVKVEEQLEKAAEQPTADDVGSRRDASHCIPGPRQPSPPLPCRIGRFRVESIAGQGGFAIVYCAFDEVLCRNVALKVVKRKTIADLEKVSFQIREAQAVARLSHPNIVPLYEVVEDADQFCLVSEYCEGVTLADWLEEHPGPCAPQVAVEIVQQLAAAIAHAHSRGLVHRDVKPENILLVPVERRVSSLELVPRLTDFGLVRDLRTPVDEKHDGLLGTLDYMAPEQIMLGPENHGAAADIYTLGVLLYRMLVGRLPHEGLNALGIIRSTCSDGIVAPRSLLPQVSRDLNAVCLKCLQKDPEQRYESAQLLAADLENWQQDRPVAARPQAFSERCFHGIRRAPIQAGLVLLIFVLSFVTALALAGLNRQLEVNSHKLQQAFGKAQDREWDARRNERKANELLIESEKHQLQAVNAVYQMEIPRGFKALARNCPCDALAICRSLATYVGDTIPLGIDYRILHGLASQDWVNLHQSERSIEEVVRVPNRPWVVSAGEAGQVWIHNYLTGEAVAEITYEAGTSIYALACSADGTKLAVGRAWSPDALRENSINTVCIERLDDFSVDESLVVLEGFDTTVESLAFSPDGTQLAIGTRYEPIQIRSLLPDQNTVVRTELAGPGGLLRRNESLSFMAGGKRLLVNRVKGTMSICHPESGEELRVWEMPNRPARWALSPDERWLACDVEATDNVEVYHFDKGLRSAPKLRFILTGLAAGKNFLDFSPSGERLAVGQANGAIAVWNLPIQRKGRNRKPVELEPFYDVVLHHASVTSIAMLSEDEIVSGAKMGSCVINRIPVARTRLAAASDLPTQCAALTPDGDHVYLGAHDGRLMRVDVDTSETTEVLPAQGSPLVYLSVAPNGKWLGVAWENGKTALLDRERQELCFEQMAQGEIERRPNPVGILFSGDSRRMLVANAIDVIQSWDLSAWPGDSRAANSPAPEKSPFPIDTLLLEREAESMQFSADGQLLIYGGRAEELRSVQLNDSAESILMSGPQNATSLHWDHSRELCWVGYRDGRVRTFDRQGNCVLESPLMSRSSFHTVGEGSEHASVTALTLSADGKYLFTGDSNGRLLLWNAAELKLIAELSDGQQAGQVNALQLSQDGKTLMYHQLKPDDSLGHGLNLVRM</sequence>
<gene>
    <name evidence="8" type="primary">prkC_22</name>
    <name evidence="8" type="ORF">Q31a_55760</name>
</gene>
<dbReference type="PANTHER" id="PTHR43289">
    <property type="entry name" value="MITOGEN-ACTIVATED PROTEIN KINASE KINASE KINASE 20-RELATED"/>
    <property type="match status" value="1"/>
</dbReference>
<evidence type="ECO:0000256" key="2">
    <source>
        <dbReference type="ARBA" id="ARBA00022741"/>
    </source>
</evidence>
<dbReference type="PANTHER" id="PTHR43289:SF6">
    <property type="entry name" value="SERINE_THREONINE-PROTEIN KINASE NEKL-3"/>
    <property type="match status" value="1"/>
</dbReference>
<evidence type="ECO:0000313" key="8">
    <source>
        <dbReference type="EMBL" id="QDV27188.1"/>
    </source>
</evidence>
<accession>A0A518GF55</accession>
<dbReference type="Pfam" id="PF00400">
    <property type="entry name" value="WD40"/>
    <property type="match status" value="1"/>
</dbReference>
<dbReference type="KEGG" id="ahel:Q31a_55760"/>
<feature type="region of interest" description="Disordered" evidence="6">
    <location>
        <begin position="33"/>
        <end position="75"/>
    </location>
</feature>
<dbReference type="SUPFAM" id="SSF82171">
    <property type="entry name" value="DPP6 N-terminal domain-like"/>
    <property type="match status" value="1"/>
</dbReference>
<dbReference type="EC" id="2.7.11.1" evidence="8"/>
<dbReference type="Gene3D" id="2.130.10.10">
    <property type="entry name" value="YVTN repeat-like/Quinoprotein amine dehydrogenase"/>
    <property type="match status" value="3"/>
</dbReference>
<feature type="compositionally biased region" description="Basic and acidic residues" evidence="6">
    <location>
        <begin position="41"/>
        <end position="51"/>
    </location>
</feature>
<feature type="repeat" description="WD" evidence="5">
    <location>
        <begin position="1078"/>
        <end position="1119"/>
    </location>
</feature>
<feature type="repeat" description="WD" evidence="5">
    <location>
        <begin position="744"/>
        <end position="777"/>
    </location>
</feature>
<dbReference type="CDD" id="cd14014">
    <property type="entry name" value="STKc_PknB_like"/>
    <property type="match status" value="1"/>
</dbReference>
<reference evidence="8 9" key="1">
    <citation type="submission" date="2019-02" db="EMBL/GenBank/DDBJ databases">
        <title>Deep-cultivation of Planctomycetes and their phenomic and genomic characterization uncovers novel biology.</title>
        <authorList>
            <person name="Wiegand S."/>
            <person name="Jogler M."/>
            <person name="Boedeker C."/>
            <person name="Pinto D."/>
            <person name="Vollmers J."/>
            <person name="Rivas-Marin E."/>
            <person name="Kohn T."/>
            <person name="Peeters S.H."/>
            <person name="Heuer A."/>
            <person name="Rast P."/>
            <person name="Oberbeckmann S."/>
            <person name="Bunk B."/>
            <person name="Jeske O."/>
            <person name="Meyerdierks A."/>
            <person name="Storesund J.E."/>
            <person name="Kallscheuer N."/>
            <person name="Luecker S."/>
            <person name="Lage O.M."/>
            <person name="Pohl T."/>
            <person name="Merkel B.J."/>
            <person name="Hornburger P."/>
            <person name="Mueller R.-W."/>
            <person name="Bruemmer F."/>
            <person name="Labrenz M."/>
            <person name="Spormann A.M."/>
            <person name="Op den Camp H."/>
            <person name="Overmann J."/>
            <person name="Amann R."/>
            <person name="Jetten M.S.M."/>
            <person name="Mascher T."/>
            <person name="Medema M.H."/>
            <person name="Devos D.P."/>
            <person name="Kaster A.-K."/>
            <person name="Ovreas L."/>
            <person name="Rohde M."/>
            <person name="Galperin M.Y."/>
            <person name="Jogler C."/>
        </authorList>
    </citation>
    <scope>NUCLEOTIDE SEQUENCE [LARGE SCALE GENOMIC DNA]</scope>
    <source>
        <strain evidence="8 9">Q31a</strain>
    </source>
</reference>
<dbReference type="InterPro" id="IPR001680">
    <property type="entry name" value="WD40_rpt"/>
</dbReference>